<feature type="binding site" evidence="8">
    <location>
        <begin position="38"/>
        <end position="40"/>
    </location>
    <ligand>
        <name>S-adenosyl-L-methionine</name>
        <dbReference type="ChEBI" id="CHEBI:59789"/>
    </ligand>
</feature>
<comment type="catalytic activity">
    <reaction evidence="8">
        <text>6-carboxy-5,6,7,8-tetrahydropterin + H(+) = 7-carboxy-7-carbaguanine + NH4(+)</text>
        <dbReference type="Rhea" id="RHEA:27974"/>
        <dbReference type="ChEBI" id="CHEBI:15378"/>
        <dbReference type="ChEBI" id="CHEBI:28938"/>
        <dbReference type="ChEBI" id="CHEBI:61032"/>
        <dbReference type="ChEBI" id="CHEBI:61036"/>
        <dbReference type="EC" id="4.3.99.3"/>
    </reaction>
</comment>
<evidence type="ECO:0000256" key="2">
    <source>
        <dbReference type="ARBA" id="ARBA00022691"/>
    </source>
</evidence>
<evidence type="ECO:0000256" key="1">
    <source>
        <dbReference type="ARBA" id="ARBA00022485"/>
    </source>
</evidence>
<dbReference type="EC" id="4.3.99.3" evidence="8"/>
<dbReference type="GO" id="GO:0000287">
    <property type="term" value="F:magnesium ion binding"/>
    <property type="evidence" value="ECO:0007669"/>
    <property type="project" value="UniProtKB-UniRule"/>
</dbReference>
<reference evidence="10" key="1">
    <citation type="submission" date="2020-10" db="EMBL/GenBank/DDBJ databases">
        <authorList>
            <person name="Gilroy R."/>
        </authorList>
    </citation>
    <scope>NUCLEOTIDE SEQUENCE</scope>
    <source>
        <strain evidence="10">17073</strain>
    </source>
</reference>
<dbReference type="InterPro" id="IPR013785">
    <property type="entry name" value="Aldolase_TIM"/>
</dbReference>
<dbReference type="AlphaFoldDB" id="A0A9D1LG90"/>
<feature type="binding site" evidence="8">
    <location>
        <position position="39"/>
    </location>
    <ligand>
        <name>[4Fe-4S] cluster</name>
        <dbReference type="ChEBI" id="CHEBI:49883"/>
        <note>4Fe-4S-S-AdoMet</note>
    </ligand>
</feature>
<feature type="binding site" evidence="8">
    <location>
        <begin position="113"/>
        <end position="115"/>
    </location>
    <ligand>
        <name>S-adenosyl-L-methionine</name>
        <dbReference type="ChEBI" id="CHEBI:59789"/>
    </ligand>
</feature>
<dbReference type="Proteomes" id="UP000824076">
    <property type="component" value="Unassembled WGS sequence"/>
</dbReference>
<comment type="similarity">
    <text evidence="8">Belongs to the radical SAM superfamily. 7-carboxy-7-deazaguanine synthase family.</text>
</comment>
<dbReference type="InterPro" id="IPR058240">
    <property type="entry name" value="rSAM_sf"/>
</dbReference>
<feature type="binding site" evidence="8">
    <location>
        <position position="32"/>
    </location>
    <ligand>
        <name>[4Fe-4S] cluster</name>
        <dbReference type="ChEBI" id="CHEBI:49883"/>
        <note>4Fe-4S-S-AdoMet</note>
    </ligand>
</feature>
<evidence type="ECO:0000313" key="10">
    <source>
        <dbReference type="EMBL" id="HIU38619.1"/>
    </source>
</evidence>
<keyword evidence="4 8" id="KW-0460">Magnesium</keyword>
<dbReference type="GO" id="GO:1904047">
    <property type="term" value="F:S-adenosyl-L-methionine binding"/>
    <property type="evidence" value="ECO:0007669"/>
    <property type="project" value="UniProtKB-UniRule"/>
</dbReference>
<dbReference type="GO" id="GO:0016840">
    <property type="term" value="F:carbon-nitrogen lyase activity"/>
    <property type="evidence" value="ECO:0007669"/>
    <property type="project" value="UniProtKB-UniRule"/>
</dbReference>
<evidence type="ECO:0000259" key="9">
    <source>
        <dbReference type="PROSITE" id="PS51918"/>
    </source>
</evidence>
<feature type="binding site" evidence="8">
    <location>
        <position position="69"/>
    </location>
    <ligand>
        <name>substrate</name>
    </ligand>
</feature>
<evidence type="ECO:0000256" key="8">
    <source>
        <dbReference type="HAMAP-Rule" id="MF_00917"/>
    </source>
</evidence>
<dbReference type="PANTHER" id="PTHR42836">
    <property type="entry name" value="7-CARBOXY-7-DEAZAGUANINE SYNTHASE"/>
    <property type="match status" value="1"/>
</dbReference>
<dbReference type="SUPFAM" id="SSF102114">
    <property type="entry name" value="Radical SAM enzymes"/>
    <property type="match status" value="1"/>
</dbReference>
<evidence type="ECO:0000256" key="4">
    <source>
        <dbReference type="ARBA" id="ARBA00022842"/>
    </source>
</evidence>
<dbReference type="Gene3D" id="3.20.20.70">
    <property type="entry name" value="Aldolase class I"/>
    <property type="match status" value="1"/>
</dbReference>
<keyword evidence="8" id="KW-0671">Queuosine biosynthesis</keyword>
<comment type="subunit">
    <text evidence="8">Homodimer.</text>
</comment>
<sequence>MQTFKINEIFYSLQGEGYFTGTPAVFVRFSGCNLHCPFCDTNHQSGHLMTAEEIVAETTKFPASHIVLTGGEPSLFVTPELVDMLHANGHRRIAIETNGTHSIPDNIDWITLSPKAPEYAGNEHIVLSRCDELKVVYEGQNLAQYDRFAARHRFLQPCDYGDKQKNAENTAATIRACLSNPQWRLSLQTHKFLNIR</sequence>
<dbReference type="EMBL" id="DVMS01000087">
    <property type="protein sequence ID" value="HIU38619.1"/>
    <property type="molecule type" value="Genomic_DNA"/>
</dbReference>
<comment type="cofactor">
    <cofactor evidence="8">
        <name>Mg(2+)</name>
        <dbReference type="ChEBI" id="CHEBI:18420"/>
    </cofactor>
</comment>
<dbReference type="PIRSF" id="PIRSF000370">
    <property type="entry name" value="QueE"/>
    <property type="match status" value="1"/>
</dbReference>
<organism evidence="10 11">
    <name type="scientific">Candidatus Limisoma intestinavium</name>
    <dbReference type="NCBI Taxonomy" id="2840856"/>
    <lineage>
        <taxon>Bacteria</taxon>
        <taxon>Pseudomonadati</taxon>
        <taxon>Bacteroidota</taxon>
        <taxon>Bacteroidia</taxon>
        <taxon>Bacteroidales</taxon>
        <taxon>Candidatus Limisoma</taxon>
    </lineage>
</organism>
<keyword evidence="6 8" id="KW-0411">Iron-sulfur</keyword>
<dbReference type="PROSITE" id="PS51918">
    <property type="entry name" value="RADICAL_SAM"/>
    <property type="match status" value="1"/>
</dbReference>
<protein>
    <recommendedName>
        <fullName evidence="8">7-carboxy-7-deazaguanine synthase</fullName>
        <shortName evidence="8">CDG synthase</shortName>
        <ecNumber evidence="8">4.3.99.3</ecNumber>
    </recommendedName>
    <alternativeName>
        <fullName evidence="8">Queuosine biosynthesis protein QueE</fullName>
    </alternativeName>
</protein>
<dbReference type="Pfam" id="PF04055">
    <property type="entry name" value="Radical_SAM"/>
    <property type="match status" value="1"/>
</dbReference>
<comment type="cofactor">
    <cofactor evidence="8">
        <name>[4Fe-4S] cluster</name>
        <dbReference type="ChEBI" id="CHEBI:49883"/>
    </cofactor>
    <text evidence="8">Binds 1 [4Fe-4S] cluster. The cluster is coordinated with 3 cysteines and an exchangeable S-adenosyl-L-methionine.</text>
</comment>
<keyword evidence="7 8" id="KW-0456">Lyase</keyword>
<keyword evidence="1 8" id="KW-0004">4Fe-4S</keyword>
<dbReference type="InterPro" id="IPR024924">
    <property type="entry name" value="7-CO-7-deazaguanine_synth-like"/>
</dbReference>
<name>A0A9D1LG90_9BACT</name>
<evidence type="ECO:0000256" key="5">
    <source>
        <dbReference type="ARBA" id="ARBA00023004"/>
    </source>
</evidence>
<evidence type="ECO:0000256" key="6">
    <source>
        <dbReference type="ARBA" id="ARBA00023014"/>
    </source>
</evidence>
<keyword evidence="5 8" id="KW-0408">Iron</keyword>
<evidence type="ECO:0000313" key="11">
    <source>
        <dbReference type="Proteomes" id="UP000824076"/>
    </source>
</evidence>
<evidence type="ECO:0000256" key="3">
    <source>
        <dbReference type="ARBA" id="ARBA00022723"/>
    </source>
</evidence>
<feature type="domain" description="Radical SAM core" evidence="9">
    <location>
        <begin position="19"/>
        <end position="196"/>
    </location>
</feature>
<dbReference type="HAMAP" id="MF_00917">
    <property type="entry name" value="QueE"/>
    <property type="match status" value="1"/>
</dbReference>
<feature type="binding site" evidence="8">
    <location>
        <position position="71"/>
    </location>
    <ligand>
        <name>S-adenosyl-L-methionine</name>
        <dbReference type="ChEBI" id="CHEBI:59789"/>
    </ligand>
</feature>
<keyword evidence="2 8" id="KW-0949">S-adenosyl-L-methionine</keyword>
<feature type="binding site" evidence="8">
    <location>
        <position position="36"/>
    </location>
    <ligand>
        <name>[4Fe-4S] cluster</name>
        <dbReference type="ChEBI" id="CHEBI:49883"/>
        <note>4Fe-4S-S-AdoMet</note>
    </ligand>
</feature>
<feature type="binding site" evidence="8">
    <location>
        <begin position="13"/>
        <end position="15"/>
    </location>
    <ligand>
        <name>substrate</name>
    </ligand>
</feature>
<dbReference type="CDD" id="cd01335">
    <property type="entry name" value="Radical_SAM"/>
    <property type="match status" value="1"/>
</dbReference>
<keyword evidence="3 8" id="KW-0479">Metal-binding</keyword>
<comment type="caution">
    <text evidence="8">Lacks conserved residue(s) required for the propagation of feature annotation.</text>
</comment>
<feature type="binding site" evidence="8">
    <location>
        <begin position="156"/>
        <end position="159"/>
    </location>
    <ligand>
        <name>S-adenosyl-L-methionine</name>
        <dbReference type="ChEBI" id="CHEBI:59789"/>
    </ligand>
</feature>
<proteinExistence type="inferred from homology"/>
<comment type="function">
    <text evidence="8">Catalyzes the complex heterocyclic radical-mediated conversion of 6-carboxy-5,6,7,8-tetrahydropterin (CPH4) to 7-carboxy-7-deazaguanine (CDG), a step common to the biosynthetic pathways of all 7-deazapurine-containing compounds.</text>
</comment>
<comment type="pathway">
    <text evidence="8">Purine metabolism; 7-cyano-7-deazaguanine biosynthesis.</text>
</comment>
<gene>
    <name evidence="8" type="primary">queE</name>
    <name evidence="10" type="ORF">IAD18_03005</name>
</gene>
<reference evidence="10" key="2">
    <citation type="journal article" date="2021" name="PeerJ">
        <title>Extensive microbial diversity within the chicken gut microbiome revealed by metagenomics and culture.</title>
        <authorList>
            <person name="Gilroy R."/>
            <person name="Ravi A."/>
            <person name="Getino M."/>
            <person name="Pursley I."/>
            <person name="Horton D.L."/>
            <person name="Alikhan N.F."/>
            <person name="Baker D."/>
            <person name="Gharbi K."/>
            <person name="Hall N."/>
            <person name="Watson M."/>
            <person name="Adriaenssens E.M."/>
            <person name="Foster-Nyarko E."/>
            <person name="Jarju S."/>
            <person name="Secka A."/>
            <person name="Antonio M."/>
            <person name="Oren A."/>
            <person name="Chaudhuri R.R."/>
            <person name="La Ragione R."/>
            <person name="Hildebrand F."/>
            <person name="Pallen M.J."/>
        </authorList>
    </citation>
    <scope>NUCLEOTIDE SEQUENCE</scope>
    <source>
        <strain evidence="10">17073</strain>
    </source>
</reference>
<comment type="cofactor">
    <cofactor evidence="8">
        <name>S-adenosyl-L-methionine</name>
        <dbReference type="ChEBI" id="CHEBI:59789"/>
    </cofactor>
    <text evidence="8">Binds 1 S-adenosyl-L-methionine per subunit.</text>
</comment>
<comment type="caution">
    <text evidence="10">The sequence shown here is derived from an EMBL/GenBank/DDBJ whole genome shotgun (WGS) entry which is preliminary data.</text>
</comment>
<feature type="binding site" evidence="8">
    <location>
        <position position="41"/>
    </location>
    <ligand>
        <name>Mg(2+)</name>
        <dbReference type="ChEBI" id="CHEBI:18420"/>
    </ligand>
</feature>
<feature type="binding site" evidence="8">
    <location>
        <position position="28"/>
    </location>
    <ligand>
        <name>substrate</name>
    </ligand>
</feature>
<dbReference type="GO" id="GO:0051539">
    <property type="term" value="F:4 iron, 4 sulfur cluster binding"/>
    <property type="evidence" value="ECO:0007669"/>
    <property type="project" value="UniProtKB-UniRule"/>
</dbReference>
<dbReference type="GO" id="GO:0008616">
    <property type="term" value="P:tRNA queuosine(34) biosynthetic process"/>
    <property type="evidence" value="ECO:0007669"/>
    <property type="project" value="UniProtKB-UniRule"/>
</dbReference>
<dbReference type="PANTHER" id="PTHR42836:SF1">
    <property type="entry name" value="7-CARBOXY-7-DEAZAGUANINE SYNTHASE"/>
    <property type="match status" value="1"/>
</dbReference>
<dbReference type="InterPro" id="IPR007197">
    <property type="entry name" value="rSAM"/>
</dbReference>
<evidence type="ECO:0000256" key="7">
    <source>
        <dbReference type="ARBA" id="ARBA00023239"/>
    </source>
</evidence>
<dbReference type="SFLD" id="SFLDS00029">
    <property type="entry name" value="Radical_SAM"/>
    <property type="match status" value="1"/>
</dbReference>
<accession>A0A9D1LG90</accession>